<proteinExistence type="predicted"/>
<dbReference type="Proteomes" id="UP000249340">
    <property type="component" value="Chromosome"/>
</dbReference>
<evidence type="ECO:0000313" key="1">
    <source>
        <dbReference type="EMBL" id="AXI76391.1"/>
    </source>
</evidence>
<protein>
    <submittedName>
        <fullName evidence="1">Uncharacterized protein</fullName>
    </submittedName>
</protein>
<dbReference type="OrthoDB" id="1414930at2"/>
<dbReference type="AlphaFoldDB" id="A0A345SRN6"/>
<evidence type="ECO:0000313" key="2">
    <source>
        <dbReference type="Proteomes" id="UP000249340"/>
    </source>
</evidence>
<dbReference type="EMBL" id="CP031264">
    <property type="protein sequence ID" value="AXI76391.1"/>
    <property type="molecule type" value="Genomic_DNA"/>
</dbReference>
<organism evidence="1 2">
    <name type="scientific">Peterkaempfera bronchialis</name>
    <dbReference type="NCBI Taxonomy" id="2126346"/>
    <lineage>
        <taxon>Bacteria</taxon>
        <taxon>Bacillati</taxon>
        <taxon>Actinomycetota</taxon>
        <taxon>Actinomycetes</taxon>
        <taxon>Kitasatosporales</taxon>
        <taxon>Streptomycetaceae</taxon>
        <taxon>Peterkaempfera</taxon>
    </lineage>
</organism>
<name>A0A345SRN6_9ACTN</name>
<gene>
    <name evidence="1" type="ORF">C7M71_001745</name>
</gene>
<accession>A0A345SRN6</accession>
<sequence>MVNIEEIVRRAREQADADARERVRQLLRARPAEWLVEQLIVQTMGATGHGSLPLRRSEEDDRQAEQDRALRLDRIRAWRLDRARLTGLVLRYRELTRERLEAEGYLLHPPQRGGDLIEARHRSPAAAALLEEAKDLLYALLFGGDEAEVRLDRVKRELLTLTLPRAKSHTLAFLLRAATESGTEGTWRDPRRAAADDDRAAQVGLRVAYGETADALVGHGIAAALRLINHLEVNEPVLHARMENAAEGTLE</sequence>
<dbReference type="KEGG" id="stri:C7M71_001745"/>
<keyword evidence="2" id="KW-1185">Reference proteome</keyword>
<dbReference type="RefSeq" id="WP_111490135.1">
    <property type="nucleotide sequence ID" value="NZ_CP031264.1"/>
</dbReference>
<reference evidence="2" key="1">
    <citation type="submission" date="2018-07" db="EMBL/GenBank/DDBJ databases">
        <title>Streptacidiphilus bronchialis DSM 106435 chromosome.</title>
        <authorList>
            <person name="Batra D."/>
            <person name="Gulvik C.A."/>
        </authorList>
    </citation>
    <scope>NUCLEOTIDE SEQUENCE [LARGE SCALE GENOMIC DNA]</scope>
    <source>
        <strain evidence="2">DSM 106435</strain>
    </source>
</reference>